<evidence type="ECO:0000259" key="1">
    <source>
        <dbReference type="Pfam" id="PF13392"/>
    </source>
</evidence>
<name>A0A0F9UXV5_9ZZZZ</name>
<dbReference type="AlphaFoldDB" id="A0A0F9UXV5"/>
<protein>
    <recommendedName>
        <fullName evidence="1">HNH nuclease domain-containing protein</fullName>
    </recommendedName>
</protein>
<proteinExistence type="predicted"/>
<dbReference type="GO" id="GO:0004519">
    <property type="term" value="F:endonuclease activity"/>
    <property type="evidence" value="ECO:0007669"/>
    <property type="project" value="InterPro"/>
</dbReference>
<dbReference type="Gene3D" id="3.90.75.10">
    <property type="entry name" value="Homing Intron 3 (I-ppo) Encoded Endonuclease, Chain A"/>
    <property type="match status" value="1"/>
</dbReference>
<gene>
    <name evidence="2" type="ORF">LCGC14_0208180</name>
</gene>
<dbReference type="SUPFAM" id="SSF54060">
    <property type="entry name" value="His-Me finger endonucleases"/>
    <property type="match status" value="1"/>
</dbReference>
<organism evidence="2">
    <name type="scientific">marine sediment metagenome</name>
    <dbReference type="NCBI Taxonomy" id="412755"/>
    <lineage>
        <taxon>unclassified sequences</taxon>
        <taxon>metagenomes</taxon>
        <taxon>ecological metagenomes</taxon>
    </lineage>
</organism>
<dbReference type="InterPro" id="IPR003615">
    <property type="entry name" value="HNH_nuc"/>
</dbReference>
<comment type="caution">
    <text evidence="2">The sequence shown here is derived from an EMBL/GenBank/DDBJ whole genome shotgun (WGS) entry which is preliminary data.</text>
</comment>
<dbReference type="EMBL" id="LAZR01000095">
    <property type="protein sequence ID" value="KKN92327.1"/>
    <property type="molecule type" value="Genomic_DNA"/>
</dbReference>
<evidence type="ECO:0000313" key="2">
    <source>
        <dbReference type="EMBL" id="KKN92327.1"/>
    </source>
</evidence>
<dbReference type="InterPro" id="IPR044925">
    <property type="entry name" value="His-Me_finger_sf"/>
</dbReference>
<feature type="domain" description="HNH nuclease" evidence="1">
    <location>
        <begin position="45"/>
        <end position="87"/>
    </location>
</feature>
<dbReference type="InterPro" id="IPR044930">
    <property type="entry name" value="Homing_endonuclease_His-Me"/>
</dbReference>
<dbReference type="Pfam" id="PF13392">
    <property type="entry name" value="HNH_3"/>
    <property type="match status" value="1"/>
</dbReference>
<reference evidence="2" key="1">
    <citation type="journal article" date="2015" name="Nature">
        <title>Complex archaea that bridge the gap between prokaryotes and eukaryotes.</title>
        <authorList>
            <person name="Spang A."/>
            <person name="Saw J.H."/>
            <person name="Jorgensen S.L."/>
            <person name="Zaremba-Niedzwiedzka K."/>
            <person name="Martijn J."/>
            <person name="Lind A.E."/>
            <person name="van Eijk R."/>
            <person name="Schleper C."/>
            <person name="Guy L."/>
            <person name="Ettema T.J."/>
        </authorList>
    </citation>
    <scope>NUCLEOTIDE SEQUENCE</scope>
</reference>
<accession>A0A0F9UXV5</accession>
<sequence>MLKRGTKDWKRFWNKVQKGSGCWEWQAYYNPNGYGTFWLKDRKHQAHRVSYAMSYDIPEGLCVLHTCDNPPCVRPSHLFLGTQADNMTDMVNKGRRRPARGIRSGRAKLTETQVKAIRCDPRSQRVMAKDYRVSHGVIGRIKQRKTWKHVI</sequence>